<dbReference type="GO" id="GO:0003677">
    <property type="term" value="F:DNA binding"/>
    <property type="evidence" value="ECO:0007669"/>
    <property type="project" value="UniProtKB-UniRule"/>
</dbReference>
<keyword evidence="7" id="KW-1185">Reference proteome</keyword>
<dbReference type="Gene3D" id="1.10.357.10">
    <property type="entry name" value="Tetracycline Repressor, domain 2"/>
    <property type="match status" value="1"/>
</dbReference>
<evidence type="ECO:0000256" key="4">
    <source>
        <dbReference type="PROSITE-ProRule" id="PRU00335"/>
    </source>
</evidence>
<dbReference type="Pfam" id="PF00440">
    <property type="entry name" value="TetR_N"/>
    <property type="match status" value="1"/>
</dbReference>
<evidence type="ECO:0000256" key="3">
    <source>
        <dbReference type="ARBA" id="ARBA00023163"/>
    </source>
</evidence>
<dbReference type="InterPro" id="IPR054156">
    <property type="entry name" value="YxaF_TetR_C"/>
</dbReference>
<dbReference type="PRINTS" id="PR00455">
    <property type="entry name" value="HTHTETR"/>
</dbReference>
<dbReference type="PANTHER" id="PTHR47506:SF3">
    <property type="entry name" value="HTH-TYPE TRANSCRIPTIONAL REGULATOR LMRA"/>
    <property type="match status" value="1"/>
</dbReference>
<sequence length="198" mass="21124">MGRNSDSRQRMVEAARQLIRERGYHGTALSDVVSRSAAPRGSVYYHFPEGKGQMAAEAAARHAQDQVEVINRAGDSASSAEDLVGTYFDLAREGMVGSNYQRGCAIAPLVIEASEESEGLHDASRRSFSAMVDGMAFQLIVHGVGNADARELAHAVMAGVEGAMVTSRALRSPQPFDAMRVALTDRARSLTAGARTPS</sequence>
<dbReference type="Proteomes" id="UP000501179">
    <property type="component" value="Chromosome"/>
</dbReference>
<accession>A0A6G9GUE1</accession>
<dbReference type="AlphaFoldDB" id="A0A6G9GUE1"/>
<dbReference type="SUPFAM" id="SSF48498">
    <property type="entry name" value="Tetracyclin repressor-like, C-terminal domain"/>
    <property type="match status" value="1"/>
</dbReference>
<name>A0A6G9GUE1_9ACTN</name>
<evidence type="ECO:0000313" key="6">
    <source>
        <dbReference type="EMBL" id="QIQ01557.1"/>
    </source>
</evidence>
<feature type="domain" description="HTH tetR-type" evidence="5">
    <location>
        <begin position="5"/>
        <end position="65"/>
    </location>
</feature>
<keyword evidence="1" id="KW-0805">Transcription regulation</keyword>
<dbReference type="EMBL" id="CP050177">
    <property type="protein sequence ID" value="QIQ01557.1"/>
    <property type="molecule type" value="Genomic_DNA"/>
</dbReference>
<organism evidence="6 7">
    <name type="scientific">Streptomyces liangshanensis</name>
    <dbReference type="NCBI Taxonomy" id="2717324"/>
    <lineage>
        <taxon>Bacteria</taxon>
        <taxon>Bacillati</taxon>
        <taxon>Actinomycetota</taxon>
        <taxon>Actinomycetes</taxon>
        <taxon>Kitasatosporales</taxon>
        <taxon>Streptomycetaceae</taxon>
        <taxon>Streptomyces</taxon>
    </lineage>
</organism>
<evidence type="ECO:0000256" key="2">
    <source>
        <dbReference type="ARBA" id="ARBA00023125"/>
    </source>
</evidence>
<dbReference type="PROSITE" id="PS50977">
    <property type="entry name" value="HTH_TETR_2"/>
    <property type="match status" value="1"/>
</dbReference>
<keyword evidence="2 4" id="KW-0238">DNA-binding</keyword>
<reference evidence="6 7" key="1">
    <citation type="submission" date="2020-03" db="EMBL/GenBank/DDBJ databases">
        <title>A novel species.</title>
        <authorList>
            <person name="Gao J."/>
        </authorList>
    </citation>
    <scope>NUCLEOTIDE SEQUENCE [LARGE SCALE GENOMIC DNA]</scope>
    <source>
        <strain evidence="6 7">QMT-12</strain>
    </source>
</reference>
<feature type="DNA-binding region" description="H-T-H motif" evidence="4">
    <location>
        <begin position="28"/>
        <end position="47"/>
    </location>
</feature>
<dbReference type="SUPFAM" id="SSF46689">
    <property type="entry name" value="Homeodomain-like"/>
    <property type="match status" value="1"/>
</dbReference>
<evidence type="ECO:0000256" key="1">
    <source>
        <dbReference type="ARBA" id="ARBA00023015"/>
    </source>
</evidence>
<protein>
    <submittedName>
        <fullName evidence="6">TetR/AcrR family transcriptional regulator</fullName>
    </submittedName>
</protein>
<dbReference type="InterPro" id="IPR001647">
    <property type="entry name" value="HTH_TetR"/>
</dbReference>
<dbReference type="PANTHER" id="PTHR47506">
    <property type="entry name" value="TRANSCRIPTIONAL REGULATORY PROTEIN"/>
    <property type="match status" value="1"/>
</dbReference>
<proteinExistence type="predicted"/>
<evidence type="ECO:0000259" key="5">
    <source>
        <dbReference type="PROSITE" id="PS50977"/>
    </source>
</evidence>
<dbReference type="KEGG" id="slia:HA039_03940"/>
<gene>
    <name evidence="6" type="ORF">HA039_03940</name>
</gene>
<dbReference type="InterPro" id="IPR036271">
    <property type="entry name" value="Tet_transcr_reg_TetR-rel_C_sf"/>
</dbReference>
<dbReference type="InterPro" id="IPR009057">
    <property type="entry name" value="Homeodomain-like_sf"/>
</dbReference>
<evidence type="ECO:0000313" key="7">
    <source>
        <dbReference type="Proteomes" id="UP000501179"/>
    </source>
</evidence>
<dbReference type="Pfam" id="PF21993">
    <property type="entry name" value="TetR_C_13_2"/>
    <property type="match status" value="1"/>
</dbReference>
<keyword evidence="3" id="KW-0804">Transcription</keyword>
<dbReference type="RefSeq" id="WP_167023810.1">
    <property type="nucleotide sequence ID" value="NZ_CP050177.1"/>
</dbReference>